<evidence type="ECO:0000313" key="1">
    <source>
        <dbReference type="EMBL" id="ETV98105.1"/>
    </source>
</evidence>
<dbReference type="GeneID" id="20085899"/>
<accession>A0A024TV99</accession>
<dbReference type="OrthoDB" id="77915at2759"/>
<dbReference type="AlphaFoldDB" id="A0A024TV99"/>
<gene>
    <name evidence="1" type="ORF">H310_08849</name>
</gene>
<dbReference type="VEuPathDB" id="FungiDB:H310_08849"/>
<reference evidence="1" key="1">
    <citation type="submission" date="2013-12" db="EMBL/GenBank/DDBJ databases">
        <title>The Genome Sequence of Aphanomyces invadans NJM9701.</title>
        <authorList>
            <consortium name="The Broad Institute Genomics Platform"/>
            <person name="Russ C."/>
            <person name="Tyler B."/>
            <person name="van West P."/>
            <person name="Dieguez-Uribeondo J."/>
            <person name="Young S.K."/>
            <person name="Zeng Q."/>
            <person name="Gargeya S."/>
            <person name="Fitzgerald M."/>
            <person name="Abouelleil A."/>
            <person name="Alvarado L."/>
            <person name="Chapman S.B."/>
            <person name="Gainer-Dewar J."/>
            <person name="Goldberg J."/>
            <person name="Griggs A."/>
            <person name="Gujja S."/>
            <person name="Hansen M."/>
            <person name="Howarth C."/>
            <person name="Imamovic A."/>
            <person name="Ireland A."/>
            <person name="Larimer J."/>
            <person name="McCowan C."/>
            <person name="Murphy C."/>
            <person name="Pearson M."/>
            <person name="Poon T.W."/>
            <person name="Priest M."/>
            <person name="Roberts A."/>
            <person name="Saif S."/>
            <person name="Shea T."/>
            <person name="Sykes S."/>
            <person name="Wortman J."/>
            <person name="Nusbaum C."/>
            <person name="Birren B."/>
        </authorList>
    </citation>
    <scope>NUCLEOTIDE SEQUENCE [LARGE SCALE GENOMIC DNA]</scope>
    <source>
        <strain evidence="1">NJM9701</strain>
    </source>
</reference>
<protein>
    <submittedName>
        <fullName evidence="1">Uncharacterized protein</fullName>
    </submittedName>
</protein>
<dbReference type="RefSeq" id="XP_008872980.1">
    <property type="nucleotide sequence ID" value="XM_008874758.1"/>
</dbReference>
<proteinExistence type="predicted"/>
<name>A0A024TV99_9STRA</name>
<sequence length="93" mass="10408">MSARITKQLLKASTTLIEVPAKKTPKGATKANASVKVVKPTKKTKRSRHFLVEAEQARLEADNTEKNLRILKRSLNSKAQAVMQKILHTTMKK</sequence>
<dbReference type="EMBL" id="KI913970">
    <property type="protein sequence ID" value="ETV98105.1"/>
    <property type="molecule type" value="Genomic_DNA"/>
</dbReference>
<organism evidence="1">
    <name type="scientific">Aphanomyces invadans</name>
    <dbReference type="NCBI Taxonomy" id="157072"/>
    <lineage>
        <taxon>Eukaryota</taxon>
        <taxon>Sar</taxon>
        <taxon>Stramenopiles</taxon>
        <taxon>Oomycota</taxon>
        <taxon>Saprolegniomycetes</taxon>
        <taxon>Saprolegniales</taxon>
        <taxon>Verrucalvaceae</taxon>
        <taxon>Aphanomyces</taxon>
    </lineage>
</organism>